<gene>
    <name evidence="1" type="primary">AVEN_52177_1</name>
    <name evidence="1" type="ORF">TNCT_320661</name>
</gene>
<feature type="non-terminal residue" evidence="1">
    <location>
        <position position="105"/>
    </location>
</feature>
<reference evidence="1" key="1">
    <citation type="submission" date="2020-07" db="EMBL/GenBank/DDBJ databases">
        <title>Multicomponent nature underlies the extraordinary mechanical properties of spider dragline silk.</title>
        <authorList>
            <person name="Kono N."/>
            <person name="Nakamura H."/>
            <person name="Mori M."/>
            <person name="Yoshida Y."/>
            <person name="Ohtoshi R."/>
            <person name="Malay A.D."/>
            <person name="Moran D.A.P."/>
            <person name="Tomita M."/>
            <person name="Numata K."/>
            <person name="Arakawa K."/>
        </authorList>
    </citation>
    <scope>NUCLEOTIDE SEQUENCE</scope>
</reference>
<dbReference type="OrthoDB" id="10417210at2759"/>
<dbReference type="AlphaFoldDB" id="A0A8X6G276"/>
<evidence type="ECO:0000313" key="1">
    <source>
        <dbReference type="EMBL" id="GFQ94717.1"/>
    </source>
</evidence>
<organism evidence="1 2">
    <name type="scientific">Trichonephila clavata</name>
    <name type="common">Joro spider</name>
    <name type="synonym">Nephila clavata</name>
    <dbReference type="NCBI Taxonomy" id="2740835"/>
    <lineage>
        <taxon>Eukaryota</taxon>
        <taxon>Metazoa</taxon>
        <taxon>Ecdysozoa</taxon>
        <taxon>Arthropoda</taxon>
        <taxon>Chelicerata</taxon>
        <taxon>Arachnida</taxon>
        <taxon>Araneae</taxon>
        <taxon>Araneomorphae</taxon>
        <taxon>Entelegynae</taxon>
        <taxon>Araneoidea</taxon>
        <taxon>Nephilidae</taxon>
        <taxon>Trichonephila</taxon>
    </lineage>
</organism>
<name>A0A8X6G276_TRICU</name>
<protein>
    <submittedName>
        <fullName evidence="1">Uncharacterized protein</fullName>
    </submittedName>
</protein>
<dbReference type="Proteomes" id="UP000887116">
    <property type="component" value="Unassembled WGS sequence"/>
</dbReference>
<comment type="caution">
    <text evidence="1">The sequence shown here is derived from an EMBL/GenBank/DDBJ whole genome shotgun (WGS) entry which is preliminary data.</text>
</comment>
<keyword evidence="2" id="KW-1185">Reference proteome</keyword>
<evidence type="ECO:0000313" key="2">
    <source>
        <dbReference type="Proteomes" id="UP000887116"/>
    </source>
</evidence>
<dbReference type="EMBL" id="BMAO01024349">
    <property type="protein sequence ID" value="GFQ94717.1"/>
    <property type="molecule type" value="Genomic_DNA"/>
</dbReference>
<proteinExistence type="predicted"/>
<accession>A0A8X6G276</accession>
<sequence length="105" mass="11766">MRKIVQIVPGKKFRFFNLLGNVSDLPLSERSRNGYSILVCAQQVLAGYAKLFVHAKLYCLRLFIYPVIVLAKAEAVEAIFNGPKTIDRPPIYEKFFALFGAGVVS</sequence>